<feature type="domain" description="Proteasome activator Blm10 N-terminal" evidence="12">
    <location>
        <begin position="17"/>
        <end position="86"/>
    </location>
</feature>
<dbReference type="InterPro" id="IPR032372">
    <property type="entry name" value="Blm10_N"/>
</dbReference>
<dbReference type="GO" id="GO:0005829">
    <property type="term" value="C:cytosol"/>
    <property type="evidence" value="ECO:0007669"/>
    <property type="project" value="TreeGrafter"/>
</dbReference>
<comment type="subcellular location">
    <subcellularLocation>
        <location evidence="2">Cytoplasm</location>
    </subcellularLocation>
    <subcellularLocation>
        <location evidence="1">Nucleus</location>
    </subcellularLocation>
</comment>
<keyword evidence="7" id="KW-0234">DNA repair</keyword>
<keyword evidence="4" id="KW-0963">Cytoplasm</keyword>
<evidence type="ECO:0000256" key="9">
    <source>
        <dbReference type="SAM" id="MobiDB-lite"/>
    </source>
</evidence>
<evidence type="ECO:0000313" key="14">
    <source>
        <dbReference type="EMBL" id="OAF63006.1"/>
    </source>
</evidence>
<dbReference type="RefSeq" id="XP_024328276.1">
    <property type="nucleotide sequence ID" value="XM_024463811.1"/>
</dbReference>
<dbReference type="Pfam" id="PF11919">
    <property type="entry name" value="PSME4_C"/>
    <property type="match status" value="1"/>
</dbReference>
<evidence type="ECO:0008006" key="15">
    <source>
        <dbReference type="Google" id="ProtNLM"/>
    </source>
</evidence>
<feature type="domain" description="Proteasome activator complex subunit 4-like HEAT repeat-like" evidence="13">
    <location>
        <begin position="1360"/>
        <end position="1567"/>
    </location>
</feature>
<feature type="compositionally biased region" description="Basic and acidic residues" evidence="9">
    <location>
        <begin position="904"/>
        <end position="925"/>
    </location>
</feature>
<evidence type="ECO:0000259" key="13">
    <source>
        <dbReference type="Pfam" id="PF23096"/>
    </source>
</evidence>
<gene>
    <name evidence="14" type="ORF">VC83_00115</name>
</gene>
<evidence type="ECO:0000256" key="3">
    <source>
        <dbReference type="ARBA" id="ARBA00005739"/>
    </source>
</evidence>
<dbReference type="EMBL" id="KV441386">
    <property type="protein sequence ID" value="OAF63006.1"/>
    <property type="molecule type" value="Genomic_DNA"/>
</dbReference>
<dbReference type="OrthoDB" id="17907at2759"/>
<dbReference type="Pfam" id="PF16507">
    <property type="entry name" value="HEAT_PSME4_mid"/>
    <property type="match status" value="1"/>
</dbReference>
<feature type="compositionally biased region" description="Acidic residues" evidence="9">
    <location>
        <begin position="926"/>
        <end position="948"/>
    </location>
</feature>
<dbReference type="InterPro" id="IPR055455">
    <property type="entry name" value="HEAT_PSME4"/>
</dbReference>
<evidence type="ECO:0000256" key="6">
    <source>
        <dbReference type="ARBA" id="ARBA00022763"/>
    </source>
</evidence>
<dbReference type="Pfam" id="PF23096">
    <property type="entry name" value="HEAT_PSME4"/>
    <property type="match status" value="1"/>
</dbReference>
<dbReference type="PANTHER" id="PTHR32170:SF3">
    <property type="entry name" value="PROTEASOME ACTIVATOR COMPLEX SUBUNIT 4"/>
    <property type="match status" value="1"/>
</dbReference>
<keyword evidence="6" id="KW-0227">DNA damage</keyword>
<dbReference type="GO" id="GO:0006281">
    <property type="term" value="P:DNA repair"/>
    <property type="evidence" value="ECO:0007669"/>
    <property type="project" value="UniProtKB-KW"/>
</dbReference>
<evidence type="ECO:0000256" key="8">
    <source>
        <dbReference type="ARBA" id="ARBA00023242"/>
    </source>
</evidence>
<dbReference type="GO" id="GO:0010499">
    <property type="term" value="P:proteasomal ubiquitin-independent protein catabolic process"/>
    <property type="evidence" value="ECO:0007669"/>
    <property type="project" value="TreeGrafter"/>
</dbReference>
<sequence length="1947" mass="218658">MNNFGNDSLGPQIPPSDAFSRSTSPGLGWDGSSSDSERERRYRPRTFPYFKLLPYPVEADTERNVALQEILKQLYTAVRAEDFAPGAVHWTRELKGWLGLKFEITRELRVKLANLYYMLSLAPGLDPSSAERFLTMFLVLTKKKHYLKPGKDLTLDWRPLWSEIRSLVLPTETAPHQNMKRRPSRHLARFCMLAQLYFDPRERQAMFEEIFPYFSTSEVSGAFIVGGVLNVLMPTTAAPDEPGQLQPADYLPTFFHLWALVNRSKVFDTIFIDLFSRLARDILACEHVPFSEHGVFSKAQSDLIFTAILRLTEIPVGQASSPYSGNVDLGVGAAIYLERDKRKHPIAYTVSRWIVMSLSPACLDAPGSIMANLEGLIESVDTFFHPSNQGGWTTMLSQLTYYLVDFFVMRWNRERSGEMDTPPERRLNDALKRRFVLCLKEVTFMGIFAKSSKSLNHYLSALQGLAYLEPSVILPGALQRFYPSLQGLVEVHRTSSSLRGLQMVAPIMAREKGFRCHLTALLALALPGIDANDLDKTMNTLTFFQAVAYSIPFVDITRPDGGIHDTSLAIQWVQGEMEKMEIEGQDVVLDYQEGLSDEDEVNILRSSTAGFAEFVRALLGKIFTLLENLPDAARVRSGSPEENVINTLPAALTPLFAAMSPEVFEVALEKLAAFVGGHVVHQARDAVAFMTNAMCKANPKRTLRTFVPMLIVGIRNEIDHNGAASDRSSGTDVLPRDRALVWHISMLSMIIVHVGADVMDYKTELFDIALYMQEKCRGLPTVHISNYIHHLLLNLTLTYPVDNALYEPSVIARGVDAQDWGRQTPLSELTINWHRPSKEEIAFAVELFESQVKTATERLTDLMSDNPPVSRSGKVKVWSDEVSRNLTQLRLVISGLSALFDPKEASGERGAHKANGEGDGDRDLDMTDADGNEGDEDNSLLAEGDDDETRPQFHYQAGYLLQPDSPEFVRIHVLRSEVGQLLSRTHAFLNQHQEDDVACFTALYSAYKVWITDVGTERSAHTLDRVIKLYNADINPFKVSGLRKNYPRPLLIKRASVYHLQRVRHNASGRQKCGTDKVMLLDLTQSSMSLYTEVRRNAQAAAESALKVLIGGRPLIIPPLLKAFKVALAANDLDRVKGGLYTLLFGSLLKTISKDWRVAPEMIRLYLEACAVDKASIQKLTGGALFALLEFGRPLERMVILDEDLLADIQPSESVVAAINSRRDFIVERRAAVEAKKAEFAEELVEVLKTAHWAVASRCVLFVNNIGLRFETIAPDSFIAISAQGAIDTHPGLRACYSQAFTRILSTIDLRAVYAHEYKNFLLQKETEPNKIVVPVDRSDPNLTQNFLDSFADPALPEYFVDSDHPGWLVWGNKFNAFTARPAKRFDGYDELEMTTRTRIGKLITREWYAKYFAYLKQEPRDTRSDQFRMASVTLLMHTFDLLYDGLTAATLEDVKEEVARVFEDGSDKHQHRATAEIVGALVAGVMDEPLELRDKIWGYAVPIMQGVFADGLTPENIAYWMTCLHLVTNSKDPRRSREIVNRFAAFRLDMTSNAAFKESSKIQLLEFTIADAGWHFRLEKPIVQDFLDHIDHPYKSVREAMGRTLATVFRTRYYESFKDVPSLLAANKAASTIGIEPYVPTDEFAKTITGVFTQLATWRTERTPGQQTPSSYTSGSKTAMLWLDTTLCSYECTSLLPFFADTFMEELLHMMDVKEDPELQRLAYHVYRHLPNIPIRGSDAAFIDALIRIGRSSTSWHQRLRTLINMQVLYFRRIFLIAPAQQSALFAAVSAMLQDTQLEVRIGAATTLAGMIRCSPLALRTSAITALIKEFSDLLDANPMPRKRPGRDTPVDHAKQVLRRHAAVLGLGALVQAFPYATPPPAWMPGVLAMLARRAAADAGAVGKTVKGVLADFKKTRQDTWGTDQKYFTPEQLEDLEGVLWKSYFA</sequence>
<dbReference type="GO" id="GO:0005634">
    <property type="term" value="C:nucleus"/>
    <property type="evidence" value="ECO:0007669"/>
    <property type="project" value="UniProtKB-SubCell"/>
</dbReference>
<name>A0A177ALS0_9PEZI</name>
<feature type="region of interest" description="Disordered" evidence="9">
    <location>
        <begin position="904"/>
        <end position="948"/>
    </location>
</feature>
<feature type="domain" description="Proteasome activator Blm10 middle HEAT repeats region" evidence="11">
    <location>
        <begin position="373"/>
        <end position="900"/>
    </location>
</feature>
<feature type="domain" description="Proteasome activator complex subunit 4 C-terminal" evidence="10">
    <location>
        <begin position="1859"/>
        <end position="1947"/>
    </location>
</feature>
<evidence type="ECO:0000259" key="12">
    <source>
        <dbReference type="Pfam" id="PF16547"/>
    </source>
</evidence>
<keyword evidence="8" id="KW-0539">Nucleus</keyword>
<evidence type="ECO:0000256" key="4">
    <source>
        <dbReference type="ARBA" id="ARBA00022490"/>
    </source>
</evidence>
<keyword evidence="5" id="KW-0677">Repeat</keyword>
<dbReference type="GO" id="GO:0070628">
    <property type="term" value="F:proteasome binding"/>
    <property type="evidence" value="ECO:0007669"/>
    <property type="project" value="InterPro"/>
</dbReference>
<dbReference type="Pfam" id="PF16547">
    <property type="entry name" value="BLM10_N"/>
    <property type="match status" value="1"/>
</dbReference>
<dbReference type="PANTHER" id="PTHR32170">
    <property type="entry name" value="PROTEASOME ACTIVATOR COMPLEX SUBUNIT 4"/>
    <property type="match status" value="1"/>
</dbReference>
<reference evidence="14" key="1">
    <citation type="submission" date="2016-03" db="EMBL/GenBank/DDBJ databases">
        <title>Updated assembly of Pseudogymnoascus destructans, the fungus causing white-nose syndrome of bats.</title>
        <authorList>
            <person name="Palmer J.M."/>
            <person name="Drees K.P."/>
            <person name="Foster J.T."/>
            <person name="Lindner D.L."/>
        </authorList>
    </citation>
    <scope>NUCLEOTIDE SEQUENCE [LARGE SCALE GENOMIC DNA]</scope>
    <source>
        <strain evidence="14">20631-21</strain>
    </source>
</reference>
<dbReference type="eggNOG" id="KOG1851">
    <property type="taxonomic scope" value="Eukaryota"/>
</dbReference>
<dbReference type="GO" id="GO:0016504">
    <property type="term" value="F:peptidase activator activity"/>
    <property type="evidence" value="ECO:0007669"/>
    <property type="project" value="InterPro"/>
</dbReference>
<evidence type="ECO:0000259" key="10">
    <source>
        <dbReference type="Pfam" id="PF11919"/>
    </source>
</evidence>
<dbReference type="SUPFAM" id="SSF48371">
    <property type="entry name" value="ARM repeat"/>
    <property type="match status" value="1"/>
</dbReference>
<dbReference type="VEuPathDB" id="FungiDB:GMDG_05017"/>
<evidence type="ECO:0000259" key="11">
    <source>
        <dbReference type="Pfam" id="PF16507"/>
    </source>
</evidence>
<dbReference type="InterPro" id="IPR021843">
    <property type="entry name" value="PSME4_C"/>
</dbReference>
<dbReference type="Proteomes" id="UP000077154">
    <property type="component" value="Unassembled WGS sequence"/>
</dbReference>
<proteinExistence type="inferred from homology"/>
<evidence type="ECO:0000256" key="7">
    <source>
        <dbReference type="ARBA" id="ARBA00023204"/>
    </source>
</evidence>
<organism evidence="14">
    <name type="scientific">Pseudogymnoascus destructans</name>
    <dbReference type="NCBI Taxonomy" id="655981"/>
    <lineage>
        <taxon>Eukaryota</taxon>
        <taxon>Fungi</taxon>
        <taxon>Dikarya</taxon>
        <taxon>Ascomycota</taxon>
        <taxon>Pezizomycotina</taxon>
        <taxon>Leotiomycetes</taxon>
        <taxon>Thelebolales</taxon>
        <taxon>Thelebolaceae</taxon>
        <taxon>Pseudogymnoascus</taxon>
    </lineage>
</organism>
<dbReference type="GeneID" id="36283214"/>
<comment type="similarity">
    <text evidence="3">Belongs to the BLM10 family.</text>
</comment>
<dbReference type="InterPro" id="IPR035309">
    <property type="entry name" value="PSME4"/>
</dbReference>
<feature type="region of interest" description="Disordered" evidence="9">
    <location>
        <begin position="1"/>
        <end position="40"/>
    </location>
</feature>
<protein>
    <recommendedName>
        <fullName evidence="15">Proteasome activator subunit 4</fullName>
    </recommendedName>
</protein>
<dbReference type="InterPro" id="IPR016024">
    <property type="entry name" value="ARM-type_fold"/>
</dbReference>
<evidence type="ECO:0000256" key="2">
    <source>
        <dbReference type="ARBA" id="ARBA00004496"/>
    </source>
</evidence>
<evidence type="ECO:0000256" key="5">
    <source>
        <dbReference type="ARBA" id="ARBA00022737"/>
    </source>
</evidence>
<evidence type="ECO:0000256" key="1">
    <source>
        <dbReference type="ARBA" id="ARBA00004123"/>
    </source>
</evidence>
<accession>A0A177ALS0</accession>
<dbReference type="InterPro" id="IPR032430">
    <property type="entry name" value="Blm10_mid"/>
</dbReference>